<dbReference type="AlphaFoldDB" id="A0A1T4M3Z6"/>
<dbReference type="NCBIfam" id="TIGR01420">
    <property type="entry name" value="pilT_fam"/>
    <property type="match status" value="1"/>
</dbReference>
<evidence type="ECO:0000313" key="4">
    <source>
        <dbReference type="Proteomes" id="UP000190102"/>
    </source>
</evidence>
<name>A0A1T4M3Z6_9BACT</name>
<dbReference type="CDD" id="cd01131">
    <property type="entry name" value="PilT"/>
    <property type="match status" value="1"/>
</dbReference>
<evidence type="ECO:0000313" key="3">
    <source>
        <dbReference type="EMBL" id="SJZ61576.1"/>
    </source>
</evidence>
<feature type="domain" description="Bacterial type II secretion system protein E" evidence="2">
    <location>
        <begin position="194"/>
        <end position="208"/>
    </location>
</feature>
<organism evidence="3 4">
    <name type="scientific">Trichlorobacter thiogenes</name>
    <dbReference type="NCBI Taxonomy" id="115783"/>
    <lineage>
        <taxon>Bacteria</taxon>
        <taxon>Pseudomonadati</taxon>
        <taxon>Thermodesulfobacteriota</taxon>
        <taxon>Desulfuromonadia</taxon>
        <taxon>Geobacterales</taxon>
        <taxon>Geobacteraceae</taxon>
        <taxon>Trichlorobacter</taxon>
    </lineage>
</organism>
<dbReference type="GO" id="GO:0005524">
    <property type="term" value="F:ATP binding"/>
    <property type="evidence" value="ECO:0007669"/>
    <property type="project" value="InterPro"/>
</dbReference>
<dbReference type="PANTHER" id="PTHR30486:SF12">
    <property type="entry name" value="TYPE IV PILUS ATPASE PILU"/>
    <property type="match status" value="1"/>
</dbReference>
<dbReference type="Gene3D" id="3.40.50.300">
    <property type="entry name" value="P-loop containing nucleotide triphosphate hydrolases"/>
    <property type="match status" value="1"/>
</dbReference>
<reference evidence="4" key="1">
    <citation type="submission" date="2017-02" db="EMBL/GenBank/DDBJ databases">
        <authorList>
            <person name="Varghese N."/>
            <person name="Submissions S."/>
        </authorList>
    </citation>
    <scope>NUCLEOTIDE SEQUENCE [LARGE SCALE GENOMIC DNA]</scope>
    <source>
        <strain evidence="4">ATCC BAA-34</strain>
    </source>
</reference>
<dbReference type="InterPro" id="IPR006321">
    <property type="entry name" value="PilT/PilU"/>
</dbReference>
<dbReference type="PANTHER" id="PTHR30486">
    <property type="entry name" value="TWITCHING MOTILITY PROTEIN PILT"/>
    <property type="match status" value="1"/>
</dbReference>
<gene>
    <name evidence="3" type="ORF">SAMN02745119_01135</name>
</gene>
<dbReference type="InterPro" id="IPR027417">
    <property type="entry name" value="P-loop_NTPase"/>
</dbReference>
<dbReference type="PROSITE" id="PS00662">
    <property type="entry name" value="T2SP_E"/>
    <property type="match status" value="1"/>
</dbReference>
<dbReference type="GO" id="GO:0016887">
    <property type="term" value="F:ATP hydrolysis activity"/>
    <property type="evidence" value="ECO:0007669"/>
    <property type="project" value="InterPro"/>
</dbReference>
<dbReference type="Proteomes" id="UP000190102">
    <property type="component" value="Unassembled WGS sequence"/>
</dbReference>
<evidence type="ECO:0000259" key="2">
    <source>
        <dbReference type="PROSITE" id="PS00662"/>
    </source>
</evidence>
<dbReference type="Pfam" id="PF00437">
    <property type="entry name" value="T2SSE"/>
    <property type="match status" value="1"/>
</dbReference>
<dbReference type="RefSeq" id="WP_078789399.1">
    <property type="nucleotide sequence ID" value="NZ_FUWR01000004.1"/>
</dbReference>
<keyword evidence="4" id="KW-1185">Reference proteome</keyword>
<evidence type="ECO:0000256" key="1">
    <source>
        <dbReference type="ARBA" id="ARBA00006611"/>
    </source>
</evidence>
<dbReference type="InterPro" id="IPR050921">
    <property type="entry name" value="T4SS_GSP_E_ATPase"/>
</dbReference>
<dbReference type="InterPro" id="IPR001482">
    <property type="entry name" value="T2SS/T4SS_dom"/>
</dbReference>
<dbReference type="EMBL" id="FUWR01000004">
    <property type="protein sequence ID" value="SJZ61576.1"/>
    <property type="molecule type" value="Genomic_DNA"/>
</dbReference>
<protein>
    <submittedName>
        <fullName evidence="3">Twitching motility protein PilT</fullName>
    </submittedName>
</protein>
<dbReference type="Gene3D" id="3.30.450.90">
    <property type="match status" value="1"/>
</dbReference>
<sequence length="387" mass="43060">MELNEILTIAVKARGSDVHIKTGLPPIVRIDGKLHPIPNAQRLGPDVVASIANMMMNDRQRRIFEENSEVDMAYAVPGLGRFRVACYRQRGTIALVFRAISMKIPTMEELNLPPVLKKLCAEERGLILVTGTTGSGKSSTLAAMINEINNNRTSNIITIEDPVEFLHRDNKCIISQREVGTDTPTFSSALKGALRQDPDVILVGEMRDYETIETAMTAAETGHLVMSTLHTMDAPETINRIISVFPPYHQRQVRIQMASIIKGIISQRLVPRADGKGRVPAVEVLLGTARVKECIDDKDKTKQIKDAIAQGFVSYGMQTFDQSLMKLFTSKLITYEEALRQSSNPDDFALKVSGISSTSDATWDNFDNKEEKVNEVLNEDKINVDRF</sequence>
<dbReference type="STRING" id="115783.SAMN02745119_01135"/>
<accession>A0A1T4M3Z6</accession>
<proteinExistence type="inferred from homology"/>
<dbReference type="OrthoDB" id="9805147at2"/>
<comment type="similarity">
    <text evidence="1">Belongs to the GSP E family.</text>
</comment>
<dbReference type="SUPFAM" id="SSF52540">
    <property type="entry name" value="P-loop containing nucleoside triphosphate hydrolases"/>
    <property type="match status" value="1"/>
</dbReference>